<dbReference type="InterPro" id="IPR009040">
    <property type="entry name" value="Ferritin-like_diiron"/>
</dbReference>
<dbReference type="PROSITE" id="PS00549">
    <property type="entry name" value="BACTERIOFERRITIN"/>
    <property type="match status" value="1"/>
</dbReference>
<dbReference type="InterPro" id="IPR008331">
    <property type="entry name" value="Ferritin_DPS_dom"/>
</dbReference>
<evidence type="ECO:0000256" key="2">
    <source>
        <dbReference type="ARBA" id="ARBA00022434"/>
    </source>
</evidence>
<keyword evidence="3 8" id="KW-0349">Heme</keyword>
<comment type="function">
    <text evidence="6">Iron-storage protein, whose ferroxidase center binds Fe(2+), oxidizes it using dioxygen to Fe(3+), and participates in the subsequent Fe(3+) oxide mineral core formation within the central cavity of the BFR protein shell.</text>
</comment>
<proteinExistence type="inferred from homology"/>
<evidence type="ECO:0000256" key="8">
    <source>
        <dbReference type="RuleBase" id="RU000623"/>
    </source>
</evidence>
<evidence type="ECO:0000256" key="7">
    <source>
        <dbReference type="PIRSR" id="PIRSR002560-1"/>
    </source>
</evidence>
<feature type="binding site" evidence="7">
    <location>
        <position position="54"/>
    </location>
    <ligand>
        <name>Fe cation</name>
        <dbReference type="ChEBI" id="CHEBI:24875"/>
        <label>1</label>
    </ligand>
</feature>
<evidence type="ECO:0000259" key="9">
    <source>
        <dbReference type="PROSITE" id="PS50905"/>
    </source>
</evidence>
<keyword evidence="10" id="KW-0560">Oxidoreductase</keyword>
<keyword evidence="4 6" id="KW-0479">Metal-binding</keyword>
<dbReference type="PANTHER" id="PTHR30295:SF0">
    <property type="entry name" value="BACTERIOFERRITIN"/>
    <property type="match status" value="1"/>
</dbReference>
<dbReference type="GO" id="GO:0005829">
    <property type="term" value="C:cytosol"/>
    <property type="evidence" value="ECO:0007669"/>
    <property type="project" value="TreeGrafter"/>
</dbReference>
<dbReference type="InterPro" id="IPR009078">
    <property type="entry name" value="Ferritin-like_SF"/>
</dbReference>
<comment type="similarity">
    <text evidence="1 6 8">Belongs to the bacterioferritin family.</text>
</comment>
<dbReference type="PRINTS" id="PR00601">
    <property type="entry name" value="BACFERRITIN"/>
</dbReference>
<dbReference type="PIRSF" id="PIRSF002560">
    <property type="entry name" value="Bacterioferritin"/>
    <property type="match status" value="1"/>
</dbReference>
<dbReference type="OrthoDB" id="9800505at2"/>
<dbReference type="InterPro" id="IPR012347">
    <property type="entry name" value="Ferritin-like"/>
</dbReference>
<feature type="binding site" evidence="7">
    <location>
        <position position="18"/>
    </location>
    <ligand>
        <name>Fe cation</name>
        <dbReference type="ChEBI" id="CHEBI:24875"/>
        <label>1</label>
    </ligand>
</feature>
<feature type="domain" description="Ferritin-like diiron" evidence="9">
    <location>
        <begin position="1"/>
        <end position="145"/>
    </location>
</feature>
<feature type="binding site" evidence="7">
    <location>
        <position position="94"/>
    </location>
    <ligand>
        <name>Fe cation</name>
        <dbReference type="ChEBI" id="CHEBI:24875"/>
        <label>2</label>
    </ligand>
</feature>
<sequence>MKGSEKVIDALNGGLTIELTAINLYFIHAKMCNDWGLFELGKHFYEESMEEMVHAEKVIDRILFLEGVPEIARYHTIKVGKTPEEQIANGLELEMVGQRAYNEGIKVAVEEGDNGTRDLMSRLLIETEESVDWAEAQQELIKMIGLQNYLQQRTGSISNPGASDGEA</sequence>
<evidence type="ECO:0000256" key="4">
    <source>
        <dbReference type="ARBA" id="ARBA00022723"/>
    </source>
</evidence>
<dbReference type="KEGG" id="svp:Pan189_14150"/>
<keyword evidence="5 6" id="KW-0408">Iron</keyword>
<evidence type="ECO:0000256" key="3">
    <source>
        <dbReference type="ARBA" id="ARBA00022617"/>
    </source>
</evidence>
<dbReference type="Proteomes" id="UP000317318">
    <property type="component" value="Chromosome"/>
</dbReference>
<dbReference type="GO" id="GO:0006879">
    <property type="term" value="P:intracellular iron ion homeostasis"/>
    <property type="evidence" value="ECO:0007669"/>
    <property type="project" value="UniProtKB-KW"/>
</dbReference>
<evidence type="ECO:0000313" key="11">
    <source>
        <dbReference type="Proteomes" id="UP000317318"/>
    </source>
</evidence>
<dbReference type="Gene3D" id="1.20.1260.10">
    <property type="match status" value="1"/>
</dbReference>
<dbReference type="EMBL" id="CP036268">
    <property type="protein sequence ID" value="QDT37049.1"/>
    <property type="molecule type" value="Genomic_DNA"/>
</dbReference>
<feature type="binding site" evidence="7">
    <location>
        <position position="128"/>
    </location>
    <ligand>
        <name>Fe cation</name>
        <dbReference type="ChEBI" id="CHEBI:24875"/>
        <label>1</label>
    </ligand>
</feature>
<dbReference type="PANTHER" id="PTHR30295">
    <property type="entry name" value="BACTERIOFERRITIN"/>
    <property type="match status" value="1"/>
</dbReference>
<organism evidence="10 11">
    <name type="scientific">Stratiformator vulcanicus</name>
    <dbReference type="NCBI Taxonomy" id="2527980"/>
    <lineage>
        <taxon>Bacteria</taxon>
        <taxon>Pseudomonadati</taxon>
        <taxon>Planctomycetota</taxon>
        <taxon>Planctomycetia</taxon>
        <taxon>Planctomycetales</taxon>
        <taxon>Planctomycetaceae</taxon>
        <taxon>Stratiformator</taxon>
    </lineage>
</organism>
<dbReference type="RefSeq" id="WP_145363198.1">
    <property type="nucleotide sequence ID" value="NZ_CP036268.1"/>
</dbReference>
<dbReference type="GO" id="GO:0006826">
    <property type="term" value="P:iron ion transport"/>
    <property type="evidence" value="ECO:0007669"/>
    <property type="project" value="InterPro"/>
</dbReference>
<dbReference type="CDD" id="cd00907">
    <property type="entry name" value="Bacterioferritin"/>
    <property type="match status" value="1"/>
</dbReference>
<feature type="binding site" description="axial binding residue" evidence="7">
    <location>
        <position position="52"/>
    </location>
    <ligand>
        <name>heme b</name>
        <dbReference type="ChEBI" id="CHEBI:60344"/>
        <note>ligand shared between dimeric partners</note>
    </ligand>
    <ligandPart>
        <name>Fe</name>
        <dbReference type="ChEBI" id="CHEBI:18248"/>
    </ligandPart>
</feature>
<evidence type="ECO:0000313" key="10">
    <source>
        <dbReference type="EMBL" id="QDT37049.1"/>
    </source>
</evidence>
<dbReference type="GO" id="GO:0020037">
    <property type="term" value="F:heme binding"/>
    <property type="evidence" value="ECO:0007669"/>
    <property type="project" value="TreeGrafter"/>
</dbReference>
<feature type="binding site" evidence="7">
    <location>
        <position position="51"/>
    </location>
    <ligand>
        <name>Fe cation</name>
        <dbReference type="ChEBI" id="CHEBI:24875"/>
        <label>1</label>
    </ligand>
</feature>
<dbReference type="InterPro" id="IPR002024">
    <property type="entry name" value="Bacterioferritin"/>
</dbReference>
<keyword evidence="2 6" id="KW-0409">Iron storage</keyword>
<dbReference type="NCBIfam" id="TIGR00754">
    <property type="entry name" value="bfr"/>
    <property type="match status" value="1"/>
</dbReference>
<dbReference type="SUPFAM" id="SSF47240">
    <property type="entry name" value="Ferritin-like"/>
    <property type="match status" value="1"/>
</dbReference>
<feature type="binding site" evidence="7">
    <location>
        <position position="128"/>
    </location>
    <ligand>
        <name>Fe cation</name>
        <dbReference type="ChEBI" id="CHEBI:24875"/>
        <label>2</label>
    </ligand>
</feature>
<keyword evidence="11" id="KW-1185">Reference proteome</keyword>
<comment type="catalytic activity">
    <reaction evidence="6">
        <text>4 Fe(2+) + O2 + 4 H(+) = 4 Fe(3+) + 2 H2O</text>
        <dbReference type="Rhea" id="RHEA:11148"/>
        <dbReference type="ChEBI" id="CHEBI:15377"/>
        <dbReference type="ChEBI" id="CHEBI:15378"/>
        <dbReference type="ChEBI" id="CHEBI:15379"/>
        <dbReference type="ChEBI" id="CHEBI:29033"/>
        <dbReference type="ChEBI" id="CHEBI:29034"/>
        <dbReference type="EC" id="1.16.3.1"/>
    </reaction>
</comment>
<evidence type="ECO:0000256" key="6">
    <source>
        <dbReference type="PIRNR" id="PIRNR002560"/>
    </source>
</evidence>
<dbReference type="AlphaFoldDB" id="A0A517QZI5"/>
<dbReference type="GO" id="GO:0004322">
    <property type="term" value="F:ferroxidase activity"/>
    <property type="evidence" value="ECO:0007669"/>
    <property type="project" value="UniProtKB-EC"/>
</dbReference>
<reference evidence="10 11" key="1">
    <citation type="submission" date="2019-02" db="EMBL/GenBank/DDBJ databases">
        <title>Deep-cultivation of Planctomycetes and their phenomic and genomic characterization uncovers novel biology.</title>
        <authorList>
            <person name="Wiegand S."/>
            <person name="Jogler M."/>
            <person name="Boedeker C."/>
            <person name="Pinto D."/>
            <person name="Vollmers J."/>
            <person name="Rivas-Marin E."/>
            <person name="Kohn T."/>
            <person name="Peeters S.H."/>
            <person name="Heuer A."/>
            <person name="Rast P."/>
            <person name="Oberbeckmann S."/>
            <person name="Bunk B."/>
            <person name="Jeske O."/>
            <person name="Meyerdierks A."/>
            <person name="Storesund J.E."/>
            <person name="Kallscheuer N."/>
            <person name="Luecker S."/>
            <person name="Lage O.M."/>
            <person name="Pohl T."/>
            <person name="Merkel B.J."/>
            <person name="Hornburger P."/>
            <person name="Mueller R.-W."/>
            <person name="Bruemmer F."/>
            <person name="Labrenz M."/>
            <person name="Spormann A.M."/>
            <person name="Op den Camp H."/>
            <person name="Overmann J."/>
            <person name="Amann R."/>
            <person name="Jetten M.S.M."/>
            <person name="Mascher T."/>
            <person name="Medema M.H."/>
            <person name="Devos D.P."/>
            <person name="Kaster A.-K."/>
            <person name="Ovreas L."/>
            <person name="Rohde M."/>
            <person name="Galperin M.Y."/>
            <person name="Jogler C."/>
        </authorList>
    </citation>
    <scope>NUCLEOTIDE SEQUENCE [LARGE SCALE GENOMIC DNA]</scope>
    <source>
        <strain evidence="10 11">Pan189</strain>
    </source>
</reference>
<gene>
    <name evidence="10" type="primary">bfr</name>
    <name evidence="10" type="ORF">Pan189_14150</name>
</gene>
<dbReference type="EC" id="1.16.3.1" evidence="6"/>
<dbReference type="PROSITE" id="PS50905">
    <property type="entry name" value="FERRITIN_LIKE"/>
    <property type="match status" value="1"/>
</dbReference>
<dbReference type="GO" id="GO:0008199">
    <property type="term" value="F:ferric iron binding"/>
    <property type="evidence" value="ECO:0007669"/>
    <property type="project" value="InterPro"/>
</dbReference>
<evidence type="ECO:0000256" key="1">
    <source>
        <dbReference type="ARBA" id="ARBA00008093"/>
    </source>
</evidence>
<evidence type="ECO:0000256" key="5">
    <source>
        <dbReference type="ARBA" id="ARBA00023004"/>
    </source>
</evidence>
<accession>A0A517QZI5</accession>
<dbReference type="Pfam" id="PF00210">
    <property type="entry name" value="Ferritin"/>
    <property type="match status" value="1"/>
</dbReference>
<feature type="binding site" evidence="7">
    <location>
        <position position="51"/>
    </location>
    <ligand>
        <name>Fe cation</name>
        <dbReference type="ChEBI" id="CHEBI:24875"/>
        <label>2</label>
    </ligand>
</feature>
<name>A0A517QZI5_9PLAN</name>
<feature type="binding site" evidence="7">
    <location>
        <position position="50"/>
    </location>
    <ligand>
        <name>Fe cation</name>
        <dbReference type="ChEBI" id="CHEBI:24875"/>
        <label>3</label>
    </ligand>
</feature>
<protein>
    <recommendedName>
        <fullName evidence="6 8">Bacterioferritin</fullName>
        <ecNumber evidence="6">1.16.3.1</ecNumber>
    </recommendedName>
</protein>